<dbReference type="STRING" id="52.CMC5_072980"/>
<reference evidence="3 4" key="1">
    <citation type="submission" date="2015-07" db="EMBL/GenBank/DDBJ databases">
        <title>Genome analysis of myxobacterium Chondromyces crocatus Cm c5 reveals a high potential for natural compound synthesis and the genetic basis for the loss of fruiting body formation.</title>
        <authorList>
            <person name="Zaburannyi N."/>
            <person name="Bunk B."/>
            <person name="Maier J."/>
            <person name="Overmann J."/>
            <person name="Mueller R."/>
        </authorList>
    </citation>
    <scope>NUCLEOTIDE SEQUENCE [LARGE SCALE GENOMIC DNA]</scope>
    <source>
        <strain evidence="3 4">Cm c5</strain>
    </source>
</reference>
<name>A0A0K1EQ89_CHOCO</name>
<gene>
    <name evidence="3" type="ORF">CMC5_072980</name>
</gene>
<feature type="signal peptide" evidence="2">
    <location>
        <begin position="1"/>
        <end position="33"/>
    </location>
</feature>
<feature type="compositionally biased region" description="Low complexity" evidence="1">
    <location>
        <begin position="39"/>
        <end position="76"/>
    </location>
</feature>
<accession>A0A0K1EQ89</accession>
<dbReference type="OrthoDB" id="1149281at2"/>
<keyword evidence="2" id="KW-0732">Signal</keyword>
<dbReference type="Proteomes" id="UP000067626">
    <property type="component" value="Chromosome"/>
</dbReference>
<proteinExistence type="predicted"/>
<evidence type="ECO:0000313" key="4">
    <source>
        <dbReference type="Proteomes" id="UP000067626"/>
    </source>
</evidence>
<organism evidence="3 4">
    <name type="scientific">Chondromyces crocatus</name>
    <dbReference type="NCBI Taxonomy" id="52"/>
    <lineage>
        <taxon>Bacteria</taxon>
        <taxon>Pseudomonadati</taxon>
        <taxon>Myxococcota</taxon>
        <taxon>Polyangia</taxon>
        <taxon>Polyangiales</taxon>
        <taxon>Polyangiaceae</taxon>
        <taxon>Chondromyces</taxon>
    </lineage>
</organism>
<dbReference type="EMBL" id="CP012159">
    <property type="protein sequence ID" value="AKT43070.1"/>
    <property type="molecule type" value="Genomic_DNA"/>
</dbReference>
<evidence type="ECO:0000256" key="2">
    <source>
        <dbReference type="SAM" id="SignalP"/>
    </source>
</evidence>
<evidence type="ECO:0000313" key="3">
    <source>
        <dbReference type="EMBL" id="AKT43070.1"/>
    </source>
</evidence>
<dbReference type="RefSeq" id="WP_156339113.1">
    <property type="nucleotide sequence ID" value="NZ_CP012159.1"/>
</dbReference>
<sequence length="338" mass="35609">MPARPTSPRHPATSLRVALLSACFLVGPPAAFAAGVSTSSSPPAKKPAVQPASALSSEPSTAPSPASPRASVSTPPRALPAPWSDADPRIAADVKAGKPLVISVVVPLCDGGMLDCGSGPAGRPGDLTQNLYWGAIFGQRRFLDRPRSGWERVEATTGEGPLLERIIYRRKTTQAAWGGAAEAPLEQLLVIQAVHGKSIDQAVAMFWSTATRGGEVRFVDEGRERVERIHVAGYAGHNRLMDRSATPLLPAGDAPIPSFVMACSSEAYFSDPLRDAGSAALLLTRTLMAPEGYVVEALVRALGDNLPRAAVRSRVVDAYASFQRSTAREAGRVFAVGR</sequence>
<evidence type="ECO:0008006" key="5">
    <source>
        <dbReference type="Google" id="ProtNLM"/>
    </source>
</evidence>
<dbReference type="AlphaFoldDB" id="A0A0K1EQ89"/>
<dbReference type="KEGG" id="ccro:CMC5_072980"/>
<feature type="chain" id="PRO_5005459804" description="CHAT domain-containing protein" evidence="2">
    <location>
        <begin position="34"/>
        <end position="338"/>
    </location>
</feature>
<feature type="region of interest" description="Disordered" evidence="1">
    <location>
        <begin position="34"/>
        <end position="85"/>
    </location>
</feature>
<protein>
    <recommendedName>
        <fullName evidence="5">CHAT domain-containing protein</fullName>
    </recommendedName>
</protein>
<evidence type="ECO:0000256" key="1">
    <source>
        <dbReference type="SAM" id="MobiDB-lite"/>
    </source>
</evidence>
<keyword evidence="4" id="KW-1185">Reference proteome</keyword>